<accession>A0A918KC89</accession>
<gene>
    <name evidence="1" type="ORF">GCM10007392_25060</name>
</gene>
<comment type="caution">
    <text evidence="1">The sequence shown here is derived from an EMBL/GenBank/DDBJ whole genome shotgun (WGS) entry which is preliminary data.</text>
</comment>
<reference evidence="1" key="2">
    <citation type="submission" date="2020-09" db="EMBL/GenBank/DDBJ databases">
        <authorList>
            <person name="Sun Q."/>
            <person name="Kim S."/>
        </authorList>
    </citation>
    <scope>NUCLEOTIDE SEQUENCE</scope>
    <source>
        <strain evidence="1">KCTC 22169</strain>
    </source>
</reference>
<keyword evidence="2" id="KW-1185">Reference proteome</keyword>
<dbReference type="Pfam" id="PF07073">
    <property type="entry name" value="ROF"/>
    <property type="match status" value="1"/>
</dbReference>
<organism evidence="1 2">
    <name type="scientific">Saccharospirillum salsuginis</name>
    <dbReference type="NCBI Taxonomy" id="418750"/>
    <lineage>
        <taxon>Bacteria</taxon>
        <taxon>Pseudomonadati</taxon>
        <taxon>Pseudomonadota</taxon>
        <taxon>Gammaproteobacteria</taxon>
        <taxon>Oceanospirillales</taxon>
        <taxon>Saccharospirillaceae</taxon>
        <taxon>Saccharospirillum</taxon>
    </lineage>
</organism>
<dbReference type="InterPro" id="IPR023534">
    <property type="entry name" value="Rof/RNase_P-like"/>
</dbReference>
<proteinExistence type="predicted"/>
<reference evidence="1" key="1">
    <citation type="journal article" date="2014" name="Int. J. Syst. Evol. Microbiol.">
        <title>Complete genome sequence of Corynebacterium casei LMG S-19264T (=DSM 44701T), isolated from a smear-ripened cheese.</title>
        <authorList>
            <consortium name="US DOE Joint Genome Institute (JGI-PGF)"/>
            <person name="Walter F."/>
            <person name="Albersmeier A."/>
            <person name="Kalinowski J."/>
            <person name="Ruckert C."/>
        </authorList>
    </citation>
    <scope>NUCLEOTIDE SEQUENCE</scope>
    <source>
        <strain evidence="1">KCTC 22169</strain>
    </source>
</reference>
<protein>
    <recommendedName>
        <fullName evidence="3">Transcriptional antiterminator, Rof</fullName>
    </recommendedName>
</protein>
<dbReference type="InterPro" id="IPR038626">
    <property type="entry name" value="Rof-like_sf"/>
</dbReference>
<dbReference type="Gene3D" id="2.30.30.400">
    <property type="entry name" value="Rof-like"/>
    <property type="match status" value="1"/>
</dbReference>
<sequence length="88" mass="10390">MPDADPFILDCDLHDYLEIACLFHYRVRLILTDQAPVEGVARTTLTESGSREWLRLDIGSEHRDIELHRLKQLEVLTPNARFREVRFR</sequence>
<dbReference type="SUPFAM" id="SSF101744">
    <property type="entry name" value="Rof/RNase P subunit-like"/>
    <property type="match status" value="1"/>
</dbReference>
<dbReference type="EMBL" id="BMXR01000005">
    <property type="protein sequence ID" value="GGX56255.1"/>
    <property type="molecule type" value="Genomic_DNA"/>
</dbReference>
<dbReference type="Proteomes" id="UP000626148">
    <property type="component" value="Unassembled WGS sequence"/>
</dbReference>
<name>A0A918KC89_9GAMM</name>
<evidence type="ECO:0000313" key="1">
    <source>
        <dbReference type="EMBL" id="GGX56255.1"/>
    </source>
</evidence>
<dbReference type="AlphaFoldDB" id="A0A918KC89"/>
<evidence type="ECO:0000313" key="2">
    <source>
        <dbReference type="Proteomes" id="UP000626148"/>
    </source>
</evidence>
<dbReference type="RefSeq" id="WP_189609060.1">
    <property type="nucleotide sequence ID" value="NZ_BMXR01000005.1"/>
</dbReference>
<dbReference type="InterPro" id="IPR009778">
    <property type="entry name" value="ROF"/>
</dbReference>
<evidence type="ECO:0008006" key="3">
    <source>
        <dbReference type="Google" id="ProtNLM"/>
    </source>
</evidence>